<name>A0A5C2S1C8_9APHY</name>
<feature type="non-terminal residue" evidence="1">
    <location>
        <position position="1"/>
    </location>
</feature>
<dbReference type="STRING" id="1328759.A0A5C2S1C8"/>
<dbReference type="Proteomes" id="UP000313359">
    <property type="component" value="Unassembled WGS sequence"/>
</dbReference>
<dbReference type="OrthoDB" id="2322499at2759"/>
<sequence>IFGHLTQADLLSLARTNRATYEFLRLRKAAVYWERARDNTGDLPPCPPWRSEMKFASFINDMWCERCFRVDDHSRIPMWEFDSRYCSDCAASQ</sequence>
<keyword evidence="2" id="KW-1185">Reference proteome</keyword>
<organism evidence="1 2">
    <name type="scientific">Lentinus tigrinus ALCF2SS1-6</name>
    <dbReference type="NCBI Taxonomy" id="1328759"/>
    <lineage>
        <taxon>Eukaryota</taxon>
        <taxon>Fungi</taxon>
        <taxon>Dikarya</taxon>
        <taxon>Basidiomycota</taxon>
        <taxon>Agaricomycotina</taxon>
        <taxon>Agaricomycetes</taxon>
        <taxon>Polyporales</taxon>
        <taxon>Polyporaceae</taxon>
        <taxon>Lentinus</taxon>
    </lineage>
</organism>
<reference evidence="1" key="1">
    <citation type="journal article" date="2018" name="Genome Biol. Evol.">
        <title>Genomics and development of Lentinus tigrinus, a white-rot wood-decaying mushroom with dimorphic fruiting bodies.</title>
        <authorList>
            <person name="Wu B."/>
            <person name="Xu Z."/>
            <person name="Knudson A."/>
            <person name="Carlson A."/>
            <person name="Chen N."/>
            <person name="Kovaka S."/>
            <person name="LaButti K."/>
            <person name="Lipzen A."/>
            <person name="Pennachio C."/>
            <person name="Riley R."/>
            <person name="Schakwitz W."/>
            <person name="Umezawa K."/>
            <person name="Ohm R.A."/>
            <person name="Grigoriev I.V."/>
            <person name="Nagy L.G."/>
            <person name="Gibbons J."/>
            <person name="Hibbett D."/>
        </authorList>
    </citation>
    <scope>NUCLEOTIDE SEQUENCE [LARGE SCALE GENOMIC DNA]</scope>
    <source>
        <strain evidence="1">ALCF2SS1-6</strain>
    </source>
</reference>
<gene>
    <name evidence="1" type="ORF">L227DRAFT_507311</name>
</gene>
<evidence type="ECO:0000313" key="1">
    <source>
        <dbReference type="EMBL" id="RPD57151.1"/>
    </source>
</evidence>
<dbReference type="EMBL" id="ML122283">
    <property type="protein sequence ID" value="RPD57151.1"/>
    <property type="molecule type" value="Genomic_DNA"/>
</dbReference>
<proteinExistence type="predicted"/>
<evidence type="ECO:0008006" key="3">
    <source>
        <dbReference type="Google" id="ProtNLM"/>
    </source>
</evidence>
<dbReference type="AlphaFoldDB" id="A0A5C2S1C8"/>
<accession>A0A5C2S1C8</accession>
<protein>
    <recommendedName>
        <fullName evidence="3">F-box domain-containing protein</fullName>
    </recommendedName>
</protein>
<evidence type="ECO:0000313" key="2">
    <source>
        <dbReference type="Proteomes" id="UP000313359"/>
    </source>
</evidence>